<dbReference type="InterPro" id="IPR000477">
    <property type="entry name" value="RT_dom"/>
</dbReference>
<name>A0ABD1BH71_CARAN</name>
<dbReference type="PANTHER" id="PTHR33116">
    <property type="entry name" value="REVERSE TRANSCRIPTASE ZINC-BINDING DOMAIN-CONTAINING PROTEIN-RELATED-RELATED"/>
    <property type="match status" value="1"/>
</dbReference>
<evidence type="ECO:0000313" key="3">
    <source>
        <dbReference type="Proteomes" id="UP001558713"/>
    </source>
</evidence>
<reference evidence="2 3" key="1">
    <citation type="submission" date="2024-04" db="EMBL/GenBank/DDBJ databases">
        <title>Genome assembly C_amara_ONT_v2.</title>
        <authorList>
            <person name="Yant L."/>
            <person name="Moore C."/>
            <person name="Slenker M."/>
        </authorList>
    </citation>
    <scope>NUCLEOTIDE SEQUENCE [LARGE SCALE GENOMIC DNA]</scope>
    <source>
        <tissue evidence="2">Leaf</tissue>
    </source>
</reference>
<dbReference type="AlphaFoldDB" id="A0ABD1BH71"/>
<dbReference type="EMBL" id="JBANAX010000290">
    <property type="protein sequence ID" value="KAL1215220.1"/>
    <property type="molecule type" value="Genomic_DNA"/>
</dbReference>
<dbReference type="PANTHER" id="PTHR33116:SF86">
    <property type="entry name" value="REVERSE TRANSCRIPTASE DOMAIN-CONTAINING PROTEIN"/>
    <property type="match status" value="1"/>
</dbReference>
<dbReference type="SUPFAM" id="SSF56672">
    <property type="entry name" value="DNA/RNA polymerases"/>
    <property type="match status" value="1"/>
</dbReference>
<protein>
    <submittedName>
        <fullName evidence="2">Mitochondrial protein</fullName>
    </submittedName>
</protein>
<evidence type="ECO:0000259" key="1">
    <source>
        <dbReference type="PROSITE" id="PS50878"/>
    </source>
</evidence>
<organism evidence="2 3">
    <name type="scientific">Cardamine amara subsp. amara</name>
    <dbReference type="NCBI Taxonomy" id="228776"/>
    <lineage>
        <taxon>Eukaryota</taxon>
        <taxon>Viridiplantae</taxon>
        <taxon>Streptophyta</taxon>
        <taxon>Embryophyta</taxon>
        <taxon>Tracheophyta</taxon>
        <taxon>Spermatophyta</taxon>
        <taxon>Magnoliopsida</taxon>
        <taxon>eudicotyledons</taxon>
        <taxon>Gunneridae</taxon>
        <taxon>Pentapetalae</taxon>
        <taxon>rosids</taxon>
        <taxon>malvids</taxon>
        <taxon>Brassicales</taxon>
        <taxon>Brassicaceae</taxon>
        <taxon>Cardamineae</taxon>
        <taxon>Cardamine</taxon>
    </lineage>
</organism>
<gene>
    <name evidence="2" type="ORF">V5N11_016986</name>
</gene>
<dbReference type="Proteomes" id="UP001558713">
    <property type="component" value="Unassembled WGS sequence"/>
</dbReference>
<sequence length="215" mass="23382">MNNHLMNRAFIIDGLISPGRGLRQGDPLSPFLFVLCTEGLTHLMNRAERQGLLNGIQFSEEGPAVHHLLFADDSLFLCKADPSQCKVLCQILKTYGDATGQKVNLMKSSITFGSKVDDSRKGPLQSLLGISAQGGAGTYLGLPECFSGSKIEMMAYIKDRLKSRLSGWFARTLSLGGKEVLIKAVAMAMPIYAMSCFKLPKATADNLTSAISDFW</sequence>
<proteinExistence type="predicted"/>
<dbReference type="Pfam" id="PF00078">
    <property type="entry name" value="RVT_1"/>
    <property type="match status" value="1"/>
</dbReference>
<dbReference type="InterPro" id="IPR043502">
    <property type="entry name" value="DNA/RNA_pol_sf"/>
</dbReference>
<accession>A0ABD1BH71</accession>
<dbReference type="PROSITE" id="PS50878">
    <property type="entry name" value="RT_POL"/>
    <property type="match status" value="1"/>
</dbReference>
<comment type="caution">
    <text evidence="2">The sequence shown here is derived from an EMBL/GenBank/DDBJ whole genome shotgun (WGS) entry which is preliminary data.</text>
</comment>
<feature type="domain" description="Reverse transcriptase" evidence="1">
    <location>
        <begin position="1"/>
        <end position="132"/>
    </location>
</feature>
<evidence type="ECO:0000313" key="2">
    <source>
        <dbReference type="EMBL" id="KAL1215220.1"/>
    </source>
</evidence>
<keyword evidence="3" id="KW-1185">Reference proteome</keyword>